<sequence length="103" mass="11153">MTHGPADSGGSVRPRTGIATLDHELAEEMAVALGRAGRRAEETLARLAAHQERGGERNALLAEAAEAVYAYFIQRELCGLKRHEEVVRQLAIPRAVLARLGAR</sequence>
<name>A0ABV6D974_9HYPH</name>
<evidence type="ECO:0000313" key="2">
    <source>
        <dbReference type="Proteomes" id="UP001589755"/>
    </source>
</evidence>
<evidence type="ECO:0000313" key="1">
    <source>
        <dbReference type="EMBL" id="MFC0209188.1"/>
    </source>
</evidence>
<dbReference type="RefSeq" id="WP_261522181.1">
    <property type="nucleotide sequence ID" value="NZ_JAODNW010000023.1"/>
</dbReference>
<dbReference type="Proteomes" id="UP001589755">
    <property type="component" value="Unassembled WGS sequence"/>
</dbReference>
<comment type="caution">
    <text evidence="1">The sequence shown here is derived from an EMBL/GenBank/DDBJ whole genome shotgun (WGS) entry which is preliminary data.</text>
</comment>
<reference evidence="1 2" key="1">
    <citation type="submission" date="2024-09" db="EMBL/GenBank/DDBJ databases">
        <authorList>
            <person name="Sun Q."/>
            <person name="Mori K."/>
        </authorList>
    </citation>
    <scope>NUCLEOTIDE SEQUENCE [LARGE SCALE GENOMIC DNA]</scope>
    <source>
        <strain evidence="1 2">CCM 8543</strain>
    </source>
</reference>
<gene>
    <name evidence="1" type="ORF">ACFFJ2_12350</name>
</gene>
<dbReference type="Pfam" id="PF20370">
    <property type="entry name" value="DUF6665"/>
    <property type="match status" value="1"/>
</dbReference>
<proteinExistence type="predicted"/>
<dbReference type="InterPro" id="IPR046606">
    <property type="entry name" value="DUF6665"/>
</dbReference>
<dbReference type="EMBL" id="JBHLXD010000019">
    <property type="protein sequence ID" value="MFC0209188.1"/>
    <property type="molecule type" value="Genomic_DNA"/>
</dbReference>
<keyword evidence="2" id="KW-1185">Reference proteome</keyword>
<protein>
    <submittedName>
        <fullName evidence="1">DUF6665 family protein</fullName>
    </submittedName>
</protein>
<accession>A0ABV6D974</accession>
<organism evidence="1 2">
    <name type="scientific">Chelativorans intermedius</name>
    <dbReference type="NCBI Taxonomy" id="515947"/>
    <lineage>
        <taxon>Bacteria</taxon>
        <taxon>Pseudomonadati</taxon>
        <taxon>Pseudomonadota</taxon>
        <taxon>Alphaproteobacteria</taxon>
        <taxon>Hyphomicrobiales</taxon>
        <taxon>Phyllobacteriaceae</taxon>
        <taxon>Chelativorans</taxon>
    </lineage>
</organism>